<dbReference type="AlphaFoldDB" id="A0A5D0N9G9"/>
<comment type="caution">
    <text evidence="2">The sequence shown here is derived from an EMBL/GenBank/DDBJ whole genome shotgun (WGS) entry which is preliminary data.</text>
</comment>
<dbReference type="InterPro" id="IPR050471">
    <property type="entry name" value="AB_hydrolase"/>
</dbReference>
<dbReference type="PANTHER" id="PTHR43433">
    <property type="entry name" value="HYDROLASE, ALPHA/BETA FOLD FAMILY PROTEIN"/>
    <property type="match status" value="1"/>
</dbReference>
<reference evidence="2 3" key="1">
    <citation type="submission" date="2019-08" db="EMBL/GenBank/DDBJ databases">
        <title>Actinomadura sp. nov. CYP1-5 isolated from mountain soil.</title>
        <authorList>
            <person name="Songsumanus A."/>
            <person name="Kuncharoen N."/>
            <person name="Kudo T."/>
            <person name="Yuki M."/>
            <person name="Igarashi Y."/>
            <person name="Tanasupawat S."/>
        </authorList>
    </citation>
    <scope>NUCLEOTIDE SEQUENCE [LARGE SCALE GENOMIC DNA]</scope>
    <source>
        <strain evidence="2 3">JCM 14158</strain>
    </source>
</reference>
<dbReference type="STRING" id="1220554.GCA_001552135_06215"/>
<organism evidence="2 3">
    <name type="scientific">Actinomadura chibensis</name>
    <dbReference type="NCBI Taxonomy" id="392828"/>
    <lineage>
        <taxon>Bacteria</taxon>
        <taxon>Bacillati</taxon>
        <taxon>Actinomycetota</taxon>
        <taxon>Actinomycetes</taxon>
        <taxon>Streptosporangiales</taxon>
        <taxon>Thermomonosporaceae</taxon>
        <taxon>Actinomadura</taxon>
    </lineage>
</organism>
<dbReference type="GO" id="GO:0046503">
    <property type="term" value="P:glycerolipid catabolic process"/>
    <property type="evidence" value="ECO:0007669"/>
    <property type="project" value="TreeGrafter"/>
</dbReference>
<evidence type="ECO:0000259" key="1">
    <source>
        <dbReference type="Pfam" id="PF00561"/>
    </source>
</evidence>
<keyword evidence="3" id="KW-1185">Reference proteome</keyword>
<dbReference type="InterPro" id="IPR000073">
    <property type="entry name" value="AB_hydrolase_1"/>
</dbReference>
<dbReference type="GO" id="GO:0004806">
    <property type="term" value="F:triacylglycerol lipase activity"/>
    <property type="evidence" value="ECO:0007669"/>
    <property type="project" value="TreeGrafter"/>
</dbReference>
<sequence>MATIGAGDATIYYEDLGEGDPILLIHGAAASGRWFGELPARLAAGRRVIMPDLRGLGRSGRVAPLRRPEVWVEDMWRVLDAAGADRVDVAGVSLGSRIAGRLALERPERVRSLIVDAPITGLSAHGNSALKNVFAVVDDDGEQAREWRYLHGDDWRDAVAFYGETRSEPRFQEYYTLRPHLPEITVPTLVCRGDLDDSVHPVDDAFVWHKESPDTELFIAPGLTQSSVMKERPDDFLAALDGFLRRRSRGSEGLGGVPQKDRVS</sequence>
<name>A0A5D0N9G9_9ACTN</name>
<feature type="domain" description="AB hydrolase-1" evidence="1">
    <location>
        <begin position="21"/>
        <end position="145"/>
    </location>
</feature>
<dbReference type="SUPFAM" id="SSF53474">
    <property type="entry name" value="alpha/beta-Hydrolases"/>
    <property type="match status" value="1"/>
</dbReference>
<dbReference type="Pfam" id="PF00561">
    <property type="entry name" value="Abhydrolase_1"/>
    <property type="match status" value="1"/>
</dbReference>
<accession>A0A5D0N9G9</accession>
<protein>
    <submittedName>
        <fullName evidence="2">Alpha/beta hydrolase</fullName>
    </submittedName>
</protein>
<proteinExistence type="predicted"/>
<gene>
    <name evidence="2" type="ORF">FXF69_36735</name>
</gene>
<evidence type="ECO:0000313" key="3">
    <source>
        <dbReference type="Proteomes" id="UP000323380"/>
    </source>
</evidence>
<dbReference type="RefSeq" id="WP_067899523.1">
    <property type="nucleotide sequence ID" value="NZ_VSFG01000011.1"/>
</dbReference>
<dbReference type="EMBL" id="VSFG01000011">
    <property type="protein sequence ID" value="TYB41073.1"/>
    <property type="molecule type" value="Genomic_DNA"/>
</dbReference>
<evidence type="ECO:0000313" key="2">
    <source>
        <dbReference type="EMBL" id="TYB41073.1"/>
    </source>
</evidence>
<dbReference type="PRINTS" id="PR00111">
    <property type="entry name" value="ABHYDROLASE"/>
</dbReference>
<keyword evidence="2" id="KW-0378">Hydrolase</keyword>
<dbReference type="InterPro" id="IPR029058">
    <property type="entry name" value="AB_hydrolase_fold"/>
</dbReference>
<dbReference type="Proteomes" id="UP000323380">
    <property type="component" value="Unassembled WGS sequence"/>
</dbReference>
<dbReference type="Gene3D" id="3.40.50.1820">
    <property type="entry name" value="alpha/beta hydrolase"/>
    <property type="match status" value="1"/>
</dbReference>
<dbReference type="PANTHER" id="PTHR43433:SF5">
    <property type="entry name" value="AB HYDROLASE-1 DOMAIN-CONTAINING PROTEIN"/>
    <property type="match status" value="1"/>
</dbReference>